<evidence type="ECO:0000313" key="2">
    <source>
        <dbReference type="EMBL" id="NER12893.1"/>
    </source>
</evidence>
<gene>
    <name evidence="2" type="ORF">GWK08_05545</name>
</gene>
<evidence type="ECO:0000313" key="3">
    <source>
        <dbReference type="Proteomes" id="UP000468581"/>
    </source>
</evidence>
<dbReference type="EMBL" id="JAABOO010000001">
    <property type="protein sequence ID" value="NER12893.1"/>
    <property type="molecule type" value="Genomic_DNA"/>
</dbReference>
<dbReference type="AlphaFoldDB" id="A0A6P0UPQ7"/>
<protein>
    <submittedName>
        <fullName evidence="2">Uncharacterized protein</fullName>
    </submittedName>
</protein>
<keyword evidence="3" id="KW-1185">Reference proteome</keyword>
<accession>A0A6P0UPQ7</accession>
<sequence length="284" mass="33461">MEFHGSKKSIDMNEETIKTEKEIKGLFYLIHRVEKEEFHGRPLNTKDFTIVANDIKALLQVDESFSGSTLRRIFSFKDQPGNRKIINIDRLVQWLVDDSDRPKTTFWEYIDDNKNEIEEYYLENKSMLDAFFRKYSPCKDEEKGVYHFANSIVKEINNGTYREKDIRGENSKIDTLKRNITYLEKQLSDLEAQNLQAVLDEEFYMEIRNYINLFGNNRLKPVLRNIMSNKLRTMNLKLDKAKKLHESIGTAGLLFSSVPNKEGLIGSIQKEFRGKLVKLYKEEY</sequence>
<organism evidence="2 3">
    <name type="scientific">Leptobacterium flavescens</name>
    <dbReference type="NCBI Taxonomy" id="472055"/>
    <lineage>
        <taxon>Bacteria</taxon>
        <taxon>Pseudomonadati</taxon>
        <taxon>Bacteroidota</taxon>
        <taxon>Flavobacteriia</taxon>
        <taxon>Flavobacteriales</taxon>
        <taxon>Flavobacteriaceae</taxon>
        <taxon>Leptobacterium</taxon>
    </lineage>
</organism>
<keyword evidence="1" id="KW-0175">Coiled coil</keyword>
<proteinExistence type="predicted"/>
<comment type="caution">
    <text evidence="2">The sequence shown here is derived from an EMBL/GenBank/DDBJ whole genome shotgun (WGS) entry which is preliminary data.</text>
</comment>
<dbReference type="Proteomes" id="UP000468581">
    <property type="component" value="Unassembled WGS sequence"/>
</dbReference>
<name>A0A6P0UPQ7_9FLAO</name>
<evidence type="ECO:0000256" key="1">
    <source>
        <dbReference type="SAM" id="Coils"/>
    </source>
</evidence>
<dbReference type="RefSeq" id="WP_163605900.1">
    <property type="nucleotide sequence ID" value="NZ_JAABOO010000001.1"/>
</dbReference>
<reference evidence="2 3" key="1">
    <citation type="submission" date="2020-01" db="EMBL/GenBank/DDBJ databases">
        <title>Leptobacterium flavescens.</title>
        <authorList>
            <person name="Wang G."/>
        </authorList>
    </citation>
    <scope>NUCLEOTIDE SEQUENCE [LARGE SCALE GENOMIC DNA]</scope>
    <source>
        <strain evidence="2 3">KCTC 22160</strain>
    </source>
</reference>
<feature type="coiled-coil region" evidence="1">
    <location>
        <begin position="166"/>
        <end position="193"/>
    </location>
</feature>